<dbReference type="GO" id="GO:0140359">
    <property type="term" value="F:ABC-type transporter activity"/>
    <property type="evidence" value="ECO:0007669"/>
    <property type="project" value="InterPro"/>
</dbReference>
<dbReference type="PROSITE" id="PS00211">
    <property type="entry name" value="ABC_TRANSPORTER_1"/>
    <property type="match status" value="1"/>
</dbReference>
<evidence type="ECO:0000256" key="1">
    <source>
        <dbReference type="ARBA" id="ARBA00004141"/>
    </source>
</evidence>
<dbReference type="PROSITE" id="PS50893">
    <property type="entry name" value="ABC_TRANSPORTER_2"/>
    <property type="match status" value="1"/>
</dbReference>
<evidence type="ECO:0000313" key="11">
    <source>
        <dbReference type="Proteomes" id="UP000494040"/>
    </source>
</evidence>
<dbReference type="OMA" id="NECFEMD"/>
<dbReference type="CDD" id="cd03230">
    <property type="entry name" value="ABC_DR_subfamily_A"/>
    <property type="match status" value="1"/>
</dbReference>
<dbReference type="EnsemblMetazoa" id="XM_014390157.2">
    <property type="protein sequence ID" value="XP_014245643.1"/>
    <property type="gene ID" value="LOC106664452"/>
</dbReference>
<dbReference type="InterPro" id="IPR003439">
    <property type="entry name" value="ABC_transporter-like_ATP-bd"/>
</dbReference>
<dbReference type="GO" id="GO:0005524">
    <property type="term" value="F:ATP binding"/>
    <property type="evidence" value="ECO:0007669"/>
    <property type="project" value="UniProtKB-KW"/>
</dbReference>
<evidence type="ECO:0000256" key="6">
    <source>
        <dbReference type="ARBA" id="ARBA00023136"/>
    </source>
</evidence>
<dbReference type="KEGG" id="clec:106664452"/>
<dbReference type="AlphaFoldDB" id="A0A8I6RIA2"/>
<evidence type="ECO:0000256" key="4">
    <source>
        <dbReference type="ARBA" id="ARBA00022840"/>
    </source>
</evidence>
<feature type="transmembrane region" description="Helical" evidence="7">
    <location>
        <begin position="633"/>
        <end position="654"/>
    </location>
</feature>
<evidence type="ECO:0000256" key="2">
    <source>
        <dbReference type="ARBA" id="ARBA00022692"/>
    </source>
</evidence>
<dbReference type="Pfam" id="PF12698">
    <property type="entry name" value="ABC2_membrane_3"/>
    <property type="match status" value="1"/>
</dbReference>
<organism evidence="10 11">
    <name type="scientific">Cimex lectularius</name>
    <name type="common">Bed bug</name>
    <name type="synonym">Acanthia lectularia</name>
    <dbReference type="NCBI Taxonomy" id="79782"/>
    <lineage>
        <taxon>Eukaryota</taxon>
        <taxon>Metazoa</taxon>
        <taxon>Ecdysozoa</taxon>
        <taxon>Arthropoda</taxon>
        <taxon>Hexapoda</taxon>
        <taxon>Insecta</taxon>
        <taxon>Pterygota</taxon>
        <taxon>Neoptera</taxon>
        <taxon>Paraneoptera</taxon>
        <taxon>Hemiptera</taxon>
        <taxon>Heteroptera</taxon>
        <taxon>Panheteroptera</taxon>
        <taxon>Cimicomorpha</taxon>
        <taxon>Cimicidae</taxon>
        <taxon>Cimex</taxon>
    </lineage>
</organism>
<dbReference type="InterPro" id="IPR047817">
    <property type="entry name" value="ABC2_TM_bact-type"/>
</dbReference>
<dbReference type="Gene3D" id="3.40.50.300">
    <property type="entry name" value="P-loop containing nucleotide triphosphate hydrolases"/>
    <property type="match status" value="1"/>
</dbReference>
<dbReference type="InterPro" id="IPR013525">
    <property type="entry name" value="ABC2_TM"/>
</dbReference>
<dbReference type="Pfam" id="PF00005">
    <property type="entry name" value="ABC_tran"/>
    <property type="match status" value="1"/>
</dbReference>
<evidence type="ECO:0000259" key="8">
    <source>
        <dbReference type="PROSITE" id="PS50893"/>
    </source>
</evidence>
<reference evidence="10" key="1">
    <citation type="submission" date="2022-01" db="UniProtKB">
        <authorList>
            <consortium name="EnsemblMetazoa"/>
        </authorList>
    </citation>
    <scope>IDENTIFICATION</scope>
</reference>
<dbReference type="GeneID" id="106664452"/>
<keyword evidence="3" id="KW-0547">Nucleotide-binding</keyword>
<keyword evidence="2 7" id="KW-0812">Transmembrane</keyword>
<dbReference type="InterPro" id="IPR003593">
    <property type="entry name" value="AAA+_ATPase"/>
</dbReference>
<dbReference type="PROSITE" id="PS51012">
    <property type="entry name" value="ABC_TM2"/>
    <property type="match status" value="1"/>
</dbReference>
<dbReference type="SMART" id="SM00382">
    <property type="entry name" value="AAA"/>
    <property type="match status" value="1"/>
</dbReference>
<evidence type="ECO:0000259" key="9">
    <source>
        <dbReference type="PROSITE" id="PS51012"/>
    </source>
</evidence>
<dbReference type="PANTHER" id="PTHR43038">
    <property type="entry name" value="ATP-BINDING CASSETTE, SUB-FAMILY H, MEMBER 1"/>
    <property type="match status" value="1"/>
</dbReference>
<keyword evidence="11" id="KW-1185">Reference proteome</keyword>
<accession>A0A8I6RIA2</accession>
<feature type="transmembrane region" description="Helical" evidence="7">
    <location>
        <begin position="577"/>
        <end position="598"/>
    </location>
</feature>
<dbReference type="GO" id="GO:0016020">
    <property type="term" value="C:membrane"/>
    <property type="evidence" value="ECO:0007669"/>
    <property type="project" value="UniProtKB-SubCell"/>
</dbReference>
<feature type="domain" description="ABC transporter" evidence="8">
    <location>
        <begin position="30"/>
        <end position="251"/>
    </location>
</feature>
<keyword evidence="6 7" id="KW-0472">Membrane</keyword>
<dbReference type="InterPro" id="IPR027417">
    <property type="entry name" value="P-loop_NTPase"/>
</dbReference>
<feature type="transmembrane region" description="Helical" evidence="7">
    <location>
        <begin position="503"/>
        <end position="521"/>
    </location>
</feature>
<sequence length="694" mass="78855">MKIIQRWFRSGMDETDMDEITTMNTPKTCVEVKNAYKSYPGKGIVLKSLNLCVKEGTICSLLGPSGCGKTTLLSALVGRTRLDSGQITMNVAYRSEIGYMPQELSLYQEFSIKEHMMYYGFLHSMDRDNITQRMIELIDFLELPDVESIIAHLSGGQQRRVSLSIALLHNPKLLILDEPTVGVDVILCRSIWDKLVRMSREGKTIIITTHYIEEAKRSDMIAFLRNGVMLAKDEPDRLLEIHNCDTLEGVFLKLCKQDMDRNDCNYDEMKTANLVKSKQECHLKSDDFFNWNRMVAYMLKNFFWMKRNTPMMLFTLGLPILQCTLISLAVGEDPKGLSLGIINDEMPRQMWLGCYDHPVIGCTENFRLSCLYINILKKKPIIIKEYTEVDLALKAAKQNKLWGVVHFNKNYTKAIVQRFTKRNEINDETINDSEVNVWLDMSNYVIGSVMKKYLTKTTIEFTKAISNRCNFSKGNDNIALKMEAPVFGSRVASFRQFMTPANAVLFEFFLPMMFTLGALLMEKNSGLLERSLAAGLSLLEVGLGHFVLQFLIIIIQTVLMMFVLFDVFDNPIYGSRIACLSLLLLIGICGMFYGFLIAAVCTSFTIAGCLGIGSYFPLFMLSGAIWPLEGMHYILRYMSLILPITTSVECFRALSIRSWPITNPVVYGSILSLIAWIIIFASLTIVALRYKSFA</sequence>
<evidence type="ECO:0000256" key="7">
    <source>
        <dbReference type="SAM" id="Phobius"/>
    </source>
</evidence>
<keyword evidence="4" id="KW-0067">ATP-binding</keyword>
<name>A0A8I6RIA2_CIMLE</name>
<evidence type="ECO:0000256" key="5">
    <source>
        <dbReference type="ARBA" id="ARBA00022989"/>
    </source>
</evidence>
<dbReference type="SUPFAM" id="SSF52540">
    <property type="entry name" value="P-loop containing nucleoside triphosphate hydrolases"/>
    <property type="match status" value="1"/>
</dbReference>
<evidence type="ECO:0000313" key="10">
    <source>
        <dbReference type="EnsemblMetazoa" id="XP_014245643.1"/>
    </source>
</evidence>
<dbReference type="OrthoDB" id="10255969at2759"/>
<feature type="transmembrane region" description="Helical" evidence="7">
    <location>
        <begin position="541"/>
        <end position="565"/>
    </location>
</feature>
<proteinExistence type="predicted"/>
<evidence type="ECO:0008006" key="12">
    <source>
        <dbReference type="Google" id="ProtNLM"/>
    </source>
</evidence>
<evidence type="ECO:0000256" key="3">
    <source>
        <dbReference type="ARBA" id="ARBA00022741"/>
    </source>
</evidence>
<dbReference type="PANTHER" id="PTHR43038:SF3">
    <property type="entry name" value="ABC TRANSPORTER G FAMILY MEMBER 20 ISOFORM X1"/>
    <property type="match status" value="1"/>
</dbReference>
<feature type="domain" description="ABC transmembrane type-2" evidence="9">
    <location>
        <begin position="443"/>
        <end position="691"/>
    </location>
</feature>
<keyword evidence="5 7" id="KW-1133">Transmembrane helix</keyword>
<comment type="subcellular location">
    <subcellularLocation>
        <location evidence="1">Membrane</location>
        <topology evidence="1">Multi-pass membrane protein</topology>
    </subcellularLocation>
</comment>
<dbReference type="GO" id="GO:0016887">
    <property type="term" value="F:ATP hydrolysis activity"/>
    <property type="evidence" value="ECO:0007669"/>
    <property type="project" value="InterPro"/>
</dbReference>
<dbReference type="InterPro" id="IPR017871">
    <property type="entry name" value="ABC_transporter-like_CS"/>
</dbReference>
<dbReference type="RefSeq" id="XP_014245643.1">
    <property type="nucleotide sequence ID" value="XM_014390157.2"/>
</dbReference>
<protein>
    <recommendedName>
        <fullName evidence="12">ABC Transporter</fullName>
    </recommendedName>
</protein>
<feature type="transmembrane region" description="Helical" evidence="7">
    <location>
        <begin position="666"/>
        <end position="688"/>
    </location>
</feature>
<feature type="transmembrane region" description="Helical" evidence="7">
    <location>
        <begin position="604"/>
        <end position="626"/>
    </location>
</feature>
<dbReference type="Proteomes" id="UP000494040">
    <property type="component" value="Unassembled WGS sequence"/>
</dbReference>